<evidence type="ECO:0000256" key="1">
    <source>
        <dbReference type="ARBA" id="ARBA00010879"/>
    </source>
</evidence>
<dbReference type="GO" id="GO:0006259">
    <property type="term" value="P:DNA metabolic process"/>
    <property type="evidence" value="ECO:0007669"/>
    <property type="project" value="UniProtKB-ARBA"/>
</dbReference>
<dbReference type="CDD" id="cd01647">
    <property type="entry name" value="RT_LTR"/>
    <property type="match status" value="1"/>
</dbReference>
<dbReference type="Gene3D" id="3.30.70.270">
    <property type="match status" value="3"/>
</dbReference>
<dbReference type="FunFam" id="3.30.70.270:FF:000003">
    <property type="entry name" value="Transposon Ty3-G Gag-Pol polyprotein"/>
    <property type="match status" value="1"/>
</dbReference>
<dbReference type="InterPro" id="IPR043502">
    <property type="entry name" value="DNA/RNA_pol_sf"/>
</dbReference>
<evidence type="ECO:0000256" key="3">
    <source>
        <dbReference type="SAM" id="MobiDB-lite"/>
    </source>
</evidence>
<dbReference type="InterPro" id="IPR036397">
    <property type="entry name" value="RNaseH_sf"/>
</dbReference>
<organism evidence="5 6">
    <name type="scientific">Hemibagrus guttatus</name>
    <dbReference type="NCBI Taxonomy" id="175788"/>
    <lineage>
        <taxon>Eukaryota</taxon>
        <taxon>Metazoa</taxon>
        <taxon>Chordata</taxon>
        <taxon>Craniata</taxon>
        <taxon>Vertebrata</taxon>
        <taxon>Euteleostomi</taxon>
        <taxon>Actinopterygii</taxon>
        <taxon>Neopterygii</taxon>
        <taxon>Teleostei</taxon>
        <taxon>Ostariophysi</taxon>
        <taxon>Siluriformes</taxon>
        <taxon>Bagridae</taxon>
        <taxon>Hemibagrus</taxon>
    </lineage>
</organism>
<dbReference type="InterPro" id="IPR041577">
    <property type="entry name" value="RT_RNaseH_2"/>
</dbReference>
<evidence type="ECO:0000259" key="4">
    <source>
        <dbReference type="PROSITE" id="PS50878"/>
    </source>
</evidence>
<keyword evidence="6" id="KW-1185">Reference proteome</keyword>
<dbReference type="PANTHER" id="PTHR33064:SF37">
    <property type="entry name" value="RIBONUCLEASE H"/>
    <property type="match status" value="1"/>
</dbReference>
<dbReference type="AlphaFoldDB" id="A0AAE0RJC5"/>
<dbReference type="SUPFAM" id="SSF56672">
    <property type="entry name" value="DNA/RNA polymerases"/>
    <property type="match status" value="1"/>
</dbReference>
<dbReference type="Gene3D" id="3.10.10.10">
    <property type="entry name" value="HIV Type 1 Reverse Transcriptase, subunit A, domain 1"/>
    <property type="match status" value="1"/>
</dbReference>
<dbReference type="Gene3D" id="3.30.420.10">
    <property type="entry name" value="Ribonuclease H-like superfamily/Ribonuclease H"/>
    <property type="match status" value="1"/>
</dbReference>
<dbReference type="InterPro" id="IPR000477">
    <property type="entry name" value="RT_dom"/>
</dbReference>
<dbReference type="GO" id="GO:0004523">
    <property type="term" value="F:RNA-DNA hybrid ribonuclease activity"/>
    <property type="evidence" value="ECO:0007669"/>
    <property type="project" value="UniProtKB-EC"/>
</dbReference>
<dbReference type="InterPro" id="IPR051320">
    <property type="entry name" value="Viral_Replic_Matur_Polypro"/>
</dbReference>
<dbReference type="GO" id="GO:0003676">
    <property type="term" value="F:nucleic acid binding"/>
    <property type="evidence" value="ECO:0007669"/>
    <property type="project" value="InterPro"/>
</dbReference>
<dbReference type="FunFam" id="3.10.20.370:FF:000003">
    <property type="entry name" value="Transposon Tf2-6 polyprotein"/>
    <property type="match status" value="1"/>
</dbReference>
<dbReference type="EC" id="3.1.26.4" evidence="2"/>
<comment type="caution">
    <text evidence="5">The sequence shown here is derived from an EMBL/GenBank/DDBJ whole genome shotgun (WGS) entry which is preliminary data.</text>
</comment>
<feature type="compositionally biased region" description="Acidic residues" evidence="3">
    <location>
        <begin position="619"/>
        <end position="636"/>
    </location>
</feature>
<dbReference type="Proteomes" id="UP001274896">
    <property type="component" value="Unassembled WGS sequence"/>
</dbReference>
<comment type="similarity">
    <text evidence="1">Belongs to the beta type-B retroviral polymerase family. HERV class-II K(HML-2) pol subfamily.</text>
</comment>
<accession>A0AAE0RJC5</accession>
<name>A0AAE0RJC5_9TELE</name>
<feature type="domain" description="Reverse transcriptase" evidence="4">
    <location>
        <begin position="1"/>
        <end position="96"/>
    </location>
</feature>
<evidence type="ECO:0000313" key="6">
    <source>
        <dbReference type="Proteomes" id="UP001274896"/>
    </source>
</evidence>
<feature type="compositionally biased region" description="Basic and acidic residues" evidence="3">
    <location>
        <begin position="750"/>
        <end position="760"/>
    </location>
</feature>
<reference evidence="5" key="1">
    <citation type="submission" date="2023-06" db="EMBL/GenBank/DDBJ databases">
        <title>Male Hemibagrus guttatus genome.</title>
        <authorList>
            <person name="Bian C."/>
        </authorList>
    </citation>
    <scope>NUCLEOTIDE SEQUENCE</scope>
    <source>
        <strain evidence="5">Male_cb2023</strain>
        <tissue evidence="5">Muscle</tissue>
    </source>
</reference>
<dbReference type="InterPro" id="IPR043128">
    <property type="entry name" value="Rev_trsase/Diguanyl_cyclase"/>
</dbReference>
<dbReference type="EMBL" id="JAUCMX010000001">
    <property type="protein sequence ID" value="KAK3556256.1"/>
    <property type="molecule type" value="Genomic_DNA"/>
</dbReference>
<sequence>MAFHTTHGHYEYCVMPFGLTNTPAVFQALINGVFRDLLGRGVIAYIDDILVYSTSMEDHVHQVREVLARLQQFHLFVKLEKCEFSRTTVTFLGYVISPQGVEMDTNKVRAVSEWPAPATIKELQRFLGFANFYRRFIQSYSSVAAPLTSLLRGKPKKLSWTDQARAAFQRLKDCFTMAPILCHPDPDRPFMVEVDASSSGLGAVLSQRHGDPGKVHPCAFYSRKLTTTEVNYVVGNRELLAIKAALEEWRHWLEGARHPFQVLTDHRNLEYLHGAKRLNPRQASFRGGAAPPVVSGGEYQLHLAPTLPPLGEFQTPARRTSSPQSRRSLVDVARCECSAVDVARRCSSAVDVAWPCCSAVDVTRLCGSAVDVVRRLRSVVDVALDPLALPSGPLLPPLVSLLLLTPPTCLALILVPPTCLALVLASPHSPCFCFSLPPQVPRPAPRSPHRPLYVPSSSPGPIAGPDFLGGARQVLQNQCLSTDEKTEEALEEPPTVDVVRAAAFDAGTFITFGLCNESKFEVLFGKLGRHVIRTKEDKDNPSCYQRSVQKPASLMVWGCMSACGMGSLHIWKGTINAERFVATELSRFLSDVLDNLPVLAVASTQQGGPEPDLDTQPAPDDEPDPAAEPEPDDLEKEYDRVPREELWYCMRKSGVAEKYVRVVQDMYERSRTVVRCAVGQTEEFNVEVELHQGSALSPFLFAMVMDQLSEEVKQTSPWTVMFADDIVICSESREQASLGIKAGYTLDGVPTHRRERKPEYPEETLEAQGEHANSTHMAEAGIEPPTLEV</sequence>
<dbReference type="PROSITE" id="PS50878">
    <property type="entry name" value="RT_POL"/>
    <property type="match status" value="1"/>
</dbReference>
<gene>
    <name evidence="5" type="ORF">QTP70_007138</name>
</gene>
<evidence type="ECO:0000256" key="2">
    <source>
        <dbReference type="ARBA" id="ARBA00012180"/>
    </source>
</evidence>
<dbReference type="FunFam" id="3.30.70.270:FF:000020">
    <property type="entry name" value="Transposon Tf2-6 polyprotein-like Protein"/>
    <property type="match status" value="1"/>
</dbReference>
<proteinExistence type="inferred from homology"/>
<dbReference type="PANTHER" id="PTHR33064">
    <property type="entry name" value="POL PROTEIN"/>
    <property type="match status" value="1"/>
</dbReference>
<dbReference type="CDD" id="cd09274">
    <property type="entry name" value="RNase_HI_RT_Ty3"/>
    <property type="match status" value="1"/>
</dbReference>
<evidence type="ECO:0000313" key="5">
    <source>
        <dbReference type="EMBL" id="KAK3556256.1"/>
    </source>
</evidence>
<feature type="region of interest" description="Disordered" evidence="3">
    <location>
        <begin position="749"/>
        <end position="789"/>
    </location>
</feature>
<protein>
    <recommendedName>
        <fullName evidence="2">ribonuclease H</fullName>
        <ecNumber evidence="2">3.1.26.4</ecNumber>
    </recommendedName>
</protein>
<dbReference type="Pfam" id="PF17919">
    <property type="entry name" value="RT_RNaseH_2"/>
    <property type="match status" value="1"/>
</dbReference>
<dbReference type="Pfam" id="PF00078">
    <property type="entry name" value="RVT_1"/>
    <property type="match status" value="2"/>
</dbReference>
<feature type="region of interest" description="Disordered" evidence="3">
    <location>
        <begin position="603"/>
        <end position="637"/>
    </location>
</feature>